<reference evidence="7" key="2">
    <citation type="submission" date="2009-08" db="EMBL/GenBank/DDBJ databases">
        <authorList>
            <person name="Shrivastava S."/>
            <person name="Brinkac L.M."/>
            <person name="Dodson R.J."/>
            <person name="Harkins D.M."/>
            <person name="Durkin A.S."/>
            <person name="Sutton G."/>
        </authorList>
    </citation>
    <scope>NUCLEOTIDE SEQUENCE</scope>
    <source>
        <strain evidence="7">Eklund 17B</strain>
    </source>
</reference>
<keyword evidence="2 4" id="KW-0378">Hydrolase</keyword>
<dbReference type="SUPFAM" id="SSF51445">
    <property type="entry name" value="(Trans)glycosidases"/>
    <property type="match status" value="1"/>
</dbReference>
<dbReference type="PANTHER" id="PTHR45708">
    <property type="entry name" value="ENDOCHITINASE"/>
    <property type="match status" value="1"/>
</dbReference>
<reference evidence="7" key="1">
    <citation type="submission" date="2009-06" db="EMBL/GenBank/DDBJ databases">
        <authorList>
            <consortium name="US DOE Joint Genome Institute (JGI-PGF)"/>
            <person name="Lucas S."/>
            <person name="Copeland A."/>
            <person name="Lapidus A."/>
            <person name="Glavina del Rio T."/>
            <person name="Dalin E."/>
            <person name="Tice H."/>
            <person name="Bruce D."/>
            <person name="Goodwin L."/>
            <person name="Pitluck S."/>
            <person name="Kyrpides N."/>
            <person name="Mavromatis K."/>
            <person name="Ivanova N."/>
            <person name="Saunders E."/>
            <person name="Brettin T."/>
            <person name="Detter J.C."/>
            <person name="Han C."/>
            <person name="Larimer F."/>
            <person name="Land M."/>
            <person name="Hauser L."/>
            <person name="Markowitz V."/>
            <person name="Cheng J.-F."/>
            <person name="Hugenholtz P."/>
            <person name="Woyke T."/>
            <person name="Wu D."/>
            <person name="Gronow S."/>
            <person name="Klenk H.-P."/>
            <person name="Eisen J.A."/>
        </authorList>
    </citation>
    <scope>NUCLEOTIDE SEQUENCE</scope>
    <source>
        <strain evidence="7">Eklund 17B</strain>
    </source>
</reference>
<dbReference type="InterPro" id="IPR001223">
    <property type="entry name" value="Glyco_hydro18_cat"/>
</dbReference>
<dbReference type="InterPro" id="IPR011583">
    <property type="entry name" value="Chitinase_II/V-like_cat"/>
</dbReference>
<evidence type="ECO:0000256" key="3">
    <source>
        <dbReference type="ARBA" id="ARBA00023295"/>
    </source>
</evidence>
<dbReference type="KEGG" id="cbk:CLL_A1378"/>
<dbReference type="Gene3D" id="3.20.20.80">
    <property type="entry name" value="Glycosidases"/>
    <property type="match status" value="1"/>
</dbReference>
<organism evidence="7">
    <name type="scientific">Clostridium botulinum (strain Eklund 17B / Type B)</name>
    <dbReference type="NCBI Taxonomy" id="935198"/>
    <lineage>
        <taxon>Bacteria</taxon>
        <taxon>Bacillati</taxon>
        <taxon>Bacillota</taxon>
        <taxon>Clostridia</taxon>
        <taxon>Eubacteriales</taxon>
        <taxon>Clostridiaceae</taxon>
        <taxon>Clostridium</taxon>
    </lineage>
</organism>
<dbReference type="EC" id="3.2.1.14" evidence="1"/>
<feature type="domain" description="GH18" evidence="6">
    <location>
        <begin position="36"/>
        <end position="357"/>
    </location>
</feature>
<protein>
    <recommendedName>
        <fullName evidence="1">chitinase</fullName>
        <ecNumber evidence="1">3.2.1.14</ecNumber>
    </recommendedName>
</protein>
<evidence type="ECO:0000256" key="5">
    <source>
        <dbReference type="RuleBase" id="RU004453"/>
    </source>
</evidence>
<comment type="similarity">
    <text evidence="5">Belongs to the glycosyl hydrolase 18 family.</text>
</comment>
<dbReference type="InterPro" id="IPR001579">
    <property type="entry name" value="Glyco_hydro_18_chit_AS"/>
</dbReference>
<evidence type="ECO:0000256" key="1">
    <source>
        <dbReference type="ARBA" id="ARBA00012729"/>
    </source>
</evidence>
<evidence type="ECO:0000256" key="4">
    <source>
        <dbReference type="RuleBase" id="RU000489"/>
    </source>
</evidence>
<dbReference type="CAZy" id="GH18">
    <property type="family name" value="Glycoside Hydrolase Family 18"/>
</dbReference>
<dbReference type="PROSITE" id="PS01095">
    <property type="entry name" value="GH18_1"/>
    <property type="match status" value="1"/>
</dbReference>
<accession>B2TJG0</accession>
<dbReference type="EMBL" id="CP001056">
    <property type="protein sequence ID" value="ACD23618.1"/>
    <property type="molecule type" value="Genomic_DNA"/>
</dbReference>
<name>B2TJG0_CLOBB</name>
<dbReference type="Pfam" id="PF00704">
    <property type="entry name" value="Glyco_hydro_18"/>
    <property type="match status" value="1"/>
</dbReference>
<dbReference type="PANTHER" id="PTHR45708:SF49">
    <property type="entry name" value="ENDOCHITINASE"/>
    <property type="match status" value="1"/>
</dbReference>
<dbReference type="CDD" id="cd02871">
    <property type="entry name" value="GH18_chitinase_D-like"/>
    <property type="match status" value="1"/>
</dbReference>
<keyword evidence="3 4" id="KW-0326">Glycosidase</keyword>
<dbReference type="GO" id="GO:0005975">
    <property type="term" value="P:carbohydrate metabolic process"/>
    <property type="evidence" value="ECO:0007669"/>
    <property type="project" value="InterPro"/>
</dbReference>
<accession>U4P4K9</accession>
<dbReference type="InterPro" id="IPR017853">
    <property type="entry name" value="GH"/>
</dbReference>
<gene>
    <name evidence="7" type="primary">chiA</name>
    <name evidence="7" type="ordered locus">CLL_A1378</name>
</gene>
<evidence type="ECO:0000256" key="2">
    <source>
        <dbReference type="ARBA" id="ARBA00022801"/>
    </source>
</evidence>
<sequence length="358" mass="39451">MLKRFKQIISVCTLFLLAFFLLPIQGVQASLGLGNKLLVGYWHNFDNGTGIIKLKDVSTKWDVINVAFGETYGDRSVVEFTPCYNETEFISDINYLHSIGKKVVLSIGGQNGVVLLQDASSKQKFINSISSLIDKYKFDGLDIDLETGISLNGGDNDFKNPTTPQIVNLISSIKELSNKYGSDFIISMAPETAYVQGGITAYANIWGAYLPIIYGVKDKLTYIHVQHYNAGGNQGLDGNNYTQGTADYEVAMAEMLLNGFPIAGNKNNMFPALKETQVMIGLPATQAAAPSGGYISPTEMKKALNYIIKGTSFGGKYKLVNSTGYSGFRGLMSWSINWDAKNNFEFSNSYREYFNNIK</sequence>
<dbReference type="GO" id="GO:0008843">
    <property type="term" value="F:endochitinase activity"/>
    <property type="evidence" value="ECO:0007669"/>
    <property type="project" value="UniProtKB-EC"/>
</dbReference>
<dbReference type="PATRIC" id="fig|935198.13.peg.1325"/>
<dbReference type="HOGENOM" id="CLU_019399_1_2_9"/>
<dbReference type="PROSITE" id="PS51910">
    <property type="entry name" value="GH18_2"/>
    <property type="match status" value="1"/>
</dbReference>
<proteinExistence type="inferred from homology"/>
<dbReference type="AlphaFoldDB" id="B2TJG0"/>
<dbReference type="InterPro" id="IPR050542">
    <property type="entry name" value="Glycosyl_Hydrlase18_Chitinase"/>
</dbReference>
<evidence type="ECO:0000313" key="7">
    <source>
        <dbReference type="EMBL" id="ACD23618.1"/>
    </source>
</evidence>
<dbReference type="SMART" id="SM00636">
    <property type="entry name" value="Glyco_18"/>
    <property type="match status" value="1"/>
</dbReference>
<dbReference type="GO" id="GO:0008061">
    <property type="term" value="F:chitin binding"/>
    <property type="evidence" value="ECO:0007669"/>
    <property type="project" value="InterPro"/>
</dbReference>
<evidence type="ECO:0000259" key="6">
    <source>
        <dbReference type="PROSITE" id="PS51910"/>
    </source>
</evidence>